<evidence type="ECO:0000256" key="2">
    <source>
        <dbReference type="SAM" id="SignalP"/>
    </source>
</evidence>
<comment type="caution">
    <text evidence="3">The sequence shown here is derived from an EMBL/GenBank/DDBJ whole genome shotgun (WGS) entry which is preliminary data.</text>
</comment>
<evidence type="ECO:0008006" key="5">
    <source>
        <dbReference type="Google" id="ProtNLM"/>
    </source>
</evidence>
<proteinExistence type="predicted"/>
<feature type="chain" id="PRO_5040795226" description="Integral membrane protein" evidence="2">
    <location>
        <begin position="41"/>
        <end position="194"/>
    </location>
</feature>
<keyword evidence="1" id="KW-0472">Membrane</keyword>
<feature type="signal peptide" evidence="2">
    <location>
        <begin position="1"/>
        <end position="40"/>
    </location>
</feature>
<keyword evidence="4" id="KW-1185">Reference proteome</keyword>
<keyword evidence="1" id="KW-1133">Transmembrane helix</keyword>
<dbReference type="AlphaFoldDB" id="A0A9X0I975"/>
<name>A0A9X0I975_9ACTN</name>
<evidence type="ECO:0000256" key="1">
    <source>
        <dbReference type="SAM" id="Phobius"/>
    </source>
</evidence>
<dbReference type="EMBL" id="LMWI01000001">
    <property type="protein sequence ID" value="KUJ49176.1"/>
    <property type="molecule type" value="Genomic_DNA"/>
</dbReference>
<protein>
    <recommendedName>
        <fullName evidence="5">Integral membrane protein</fullName>
    </recommendedName>
</protein>
<evidence type="ECO:0000313" key="4">
    <source>
        <dbReference type="Proteomes" id="UP000053246"/>
    </source>
</evidence>
<sequence>MTRTRPALSAATFAAPVLTLITVAPLLAMALVGAPTPARAAGPAAAHVVGQPVAAPQPPGPNVFIEVSPSTVEPGHLVGLRASCQDNSVGAIAVSDAFGRVAVQPQRGLLTGTAQVKDRVLPGNYRVKLECRGGESASTMLQVVRAVKPSRGPATGFGGGAGGTSGLLLPGGLALTVSGTILWVVAARRRQTGR</sequence>
<accession>A0A9X0I975</accession>
<feature type="transmembrane region" description="Helical" evidence="1">
    <location>
        <begin position="167"/>
        <end position="186"/>
    </location>
</feature>
<gene>
    <name evidence="3" type="ORF">ADL17_09520</name>
</gene>
<reference evidence="3 4" key="1">
    <citation type="submission" date="2015-10" db="EMBL/GenBank/DDBJ databases">
        <authorList>
            <person name="Ju K.-S."/>
            <person name="Doroghazi J.R."/>
            <person name="Metcalf W.W."/>
        </authorList>
    </citation>
    <scope>NUCLEOTIDE SEQUENCE [LARGE SCALE GENOMIC DNA]</scope>
    <source>
        <strain evidence="3 4">NRRL B-24793</strain>
    </source>
</reference>
<keyword evidence="1" id="KW-0812">Transmembrane</keyword>
<keyword evidence="2" id="KW-0732">Signal</keyword>
<dbReference type="Proteomes" id="UP000053246">
    <property type="component" value="Unassembled WGS sequence"/>
</dbReference>
<dbReference type="OMA" id="RASCHDN"/>
<evidence type="ECO:0000313" key="3">
    <source>
        <dbReference type="EMBL" id="KUJ49176.1"/>
    </source>
</evidence>
<organism evidence="3 4">
    <name type="scientific">Micromonospora maris</name>
    <dbReference type="NCBI Taxonomy" id="1003110"/>
    <lineage>
        <taxon>Bacteria</taxon>
        <taxon>Bacillati</taxon>
        <taxon>Actinomycetota</taxon>
        <taxon>Actinomycetes</taxon>
        <taxon>Micromonosporales</taxon>
        <taxon>Micromonosporaceae</taxon>
        <taxon>Micromonospora</taxon>
    </lineage>
</organism>